<name>A0A0A1VR83_MICAE</name>
<dbReference type="Gene3D" id="3.40.50.150">
    <property type="entry name" value="Vaccinia Virus protein VP39"/>
    <property type="match status" value="1"/>
</dbReference>
<dbReference type="AlphaFoldDB" id="A0A0A1VR83"/>
<protein>
    <submittedName>
        <fullName evidence="2">Conserved domain protein</fullName>
    </submittedName>
</protein>
<dbReference type="EMBL" id="BBPA01000020">
    <property type="protein sequence ID" value="GAL92260.1"/>
    <property type="molecule type" value="Genomic_DNA"/>
</dbReference>
<gene>
    <name evidence="2" type="ORF">N44_00818</name>
</gene>
<dbReference type="InterPro" id="IPR013216">
    <property type="entry name" value="Methyltransf_11"/>
</dbReference>
<feature type="domain" description="Methyltransferase type 11" evidence="1">
    <location>
        <begin position="30"/>
        <end position="125"/>
    </location>
</feature>
<accession>A0A0A1VR83</accession>
<comment type="caution">
    <text evidence="2">The sequence shown here is derived from an EMBL/GenBank/DDBJ whole genome shotgun (WGS) entry which is preliminary data.</text>
</comment>
<evidence type="ECO:0000313" key="3">
    <source>
        <dbReference type="Proteomes" id="UP000030321"/>
    </source>
</evidence>
<dbReference type="SUPFAM" id="SSF53335">
    <property type="entry name" value="S-adenosyl-L-methionine-dependent methyltransferases"/>
    <property type="match status" value="1"/>
</dbReference>
<dbReference type="CDD" id="cd02440">
    <property type="entry name" value="AdoMet_MTases"/>
    <property type="match status" value="1"/>
</dbReference>
<sequence length="232" mass="26769">MNKTGTKNETNRINWLSQTLLKIPEGSRILDAGAGEQQFKNLCSHLNYVAQDFAQYNGQGNERGLQVGAWNQTQLDIISDITAIPEPDESFDAIMCVEVFEHLPEPLLALKEFSRLLRPNGNLIITAPFCSLTHFAPYYFYTGFSRYFYEYHIPKFGLTIVDFQENGNFFEYLAQEVRRVNWVAEKYSNITMNRWEKLVINSMLKILEKFSDRDKGSSELLSFGCHLLAIKK</sequence>
<organism evidence="2 3">
    <name type="scientific">Microcystis aeruginosa NIES-44</name>
    <dbReference type="NCBI Taxonomy" id="449439"/>
    <lineage>
        <taxon>Bacteria</taxon>
        <taxon>Bacillati</taxon>
        <taxon>Cyanobacteriota</taxon>
        <taxon>Cyanophyceae</taxon>
        <taxon>Oscillatoriophycideae</taxon>
        <taxon>Chroococcales</taxon>
        <taxon>Microcystaceae</taxon>
        <taxon>Microcystis</taxon>
    </lineage>
</organism>
<dbReference type="GO" id="GO:0008757">
    <property type="term" value="F:S-adenosylmethionine-dependent methyltransferase activity"/>
    <property type="evidence" value="ECO:0007669"/>
    <property type="project" value="InterPro"/>
</dbReference>
<dbReference type="Pfam" id="PF08241">
    <property type="entry name" value="Methyltransf_11"/>
    <property type="match status" value="1"/>
</dbReference>
<dbReference type="InterPro" id="IPR029063">
    <property type="entry name" value="SAM-dependent_MTases_sf"/>
</dbReference>
<dbReference type="Proteomes" id="UP000030321">
    <property type="component" value="Unassembled WGS sequence"/>
</dbReference>
<evidence type="ECO:0000313" key="2">
    <source>
        <dbReference type="EMBL" id="GAL92260.1"/>
    </source>
</evidence>
<proteinExistence type="predicted"/>
<evidence type="ECO:0000259" key="1">
    <source>
        <dbReference type="Pfam" id="PF08241"/>
    </source>
</evidence>
<reference evidence="3" key="1">
    <citation type="journal article" date="2015" name="Genome">
        <title>Whole Genome Sequence of the Non-Microcystin-Producing Microcystis aeruginosa Strain NIES-44.</title>
        <authorList>
            <person name="Okano K."/>
            <person name="Miyata N."/>
            <person name="Ozaki Y."/>
        </authorList>
    </citation>
    <scope>NUCLEOTIDE SEQUENCE [LARGE SCALE GENOMIC DNA]</scope>
    <source>
        <strain evidence="3">NIES-44</strain>
    </source>
</reference>